<dbReference type="PANTHER" id="PTHR43581:SF2">
    <property type="entry name" value="EXCINUCLEASE ATPASE SUBUNIT"/>
    <property type="match status" value="1"/>
</dbReference>
<organism evidence="2 3">
    <name type="scientific">Bacillus stercoris</name>
    <dbReference type="NCBI Taxonomy" id="2054641"/>
    <lineage>
        <taxon>Bacteria</taxon>
        <taxon>Bacillati</taxon>
        <taxon>Bacillota</taxon>
        <taxon>Bacilli</taxon>
        <taxon>Bacillales</taxon>
        <taxon>Bacillaceae</taxon>
        <taxon>Bacillus</taxon>
    </lineage>
</organism>
<gene>
    <name evidence="2" type="ORF">RAQ16_08520</name>
</gene>
<dbReference type="Pfam" id="PF13304">
    <property type="entry name" value="AAA_21"/>
    <property type="match status" value="1"/>
</dbReference>
<accession>A0ABU0V682</accession>
<dbReference type="GO" id="GO:0005524">
    <property type="term" value="F:ATP binding"/>
    <property type="evidence" value="ECO:0007669"/>
    <property type="project" value="UniProtKB-KW"/>
</dbReference>
<dbReference type="RefSeq" id="WP_306645687.1">
    <property type="nucleotide sequence ID" value="NZ_JAVCYS010000004.1"/>
</dbReference>
<evidence type="ECO:0000259" key="1">
    <source>
        <dbReference type="Pfam" id="PF13304"/>
    </source>
</evidence>
<dbReference type="Proteomes" id="UP001177898">
    <property type="component" value="Unassembled WGS sequence"/>
</dbReference>
<feature type="domain" description="ATPase AAA-type core" evidence="1">
    <location>
        <begin position="50"/>
        <end position="330"/>
    </location>
</feature>
<proteinExistence type="predicted"/>
<dbReference type="InterPro" id="IPR051396">
    <property type="entry name" value="Bact_Antivir_Def_Nuclease"/>
</dbReference>
<evidence type="ECO:0000313" key="3">
    <source>
        <dbReference type="Proteomes" id="UP001177898"/>
    </source>
</evidence>
<reference evidence="2" key="1">
    <citation type="submission" date="2023-08" db="EMBL/GenBank/DDBJ databases">
        <title>Functional annotation and safety assessment of Bacillus stercoris.</title>
        <authorList>
            <person name="Pandit N.T."/>
            <person name="Ahir S.V."/>
            <person name="Chauhan D.A."/>
            <person name="Bose A."/>
            <person name="Dunlap C."/>
            <person name="Doshi J.A."/>
        </authorList>
    </citation>
    <scope>NUCLEOTIDE SEQUENCE</scope>
    <source>
        <strain evidence="2">ZBMF30</strain>
    </source>
</reference>
<comment type="caution">
    <text evidence="2">The sequence shown here is derived from an EMBL/GenBank/DDBJ whole genome shotgun (WGS) entry which is preliminary data.</text>
</comment>
<dbReference type="Gene3D" id="3.40.50.300">
    <property type="entry name" value="P-loop containing nucleotide triphosphate hydrolases"/>
    <property type="match status" value="1"/>
</dbReference>
<keyword evidence="3" id="KW-1185">Reference proteome</keyword>
<dbReference type="PANTHER" id="PTHR43581">
    <property type="entry name" value="ATP/GTP PHOSPHATASE"/>
    <property type="match status" value="1"/>
</dbReference>
<name>A0ABU0V682_9BACI</name>
<protein>
    <submittedName>
        <fullName evidence="2">ATP-binding protein</fullName>
    </submittedName>
</protein>
<keyword evidence="2" id="KW-0067">ATP-binding</keyword>
<dbReference type="InterPro" id="IPR003959">
    <property type="entry name" value="ATPase_AAA_core"/>
</dbReference>
<dbReference type="SUPFAM" id="SSF52540">
    <property type="entry name" value="P-loop containing nucleoside triphosphate hydrolases"/>
    <property type="match status" value="1"/>
</dbReference>
<evidence type="ECO:0000313" key="2">
    <source>
        <dbReference type="EMBL" id="MDQ1852411.1"/>
    </source>
</evidence>
<dbReference type="InterPro" id="IPR027417">
    <property type="entry name" value="P-loop_NTPase"/>
</dbReference>
<dbReference type="EMBL" id="JAVCYS010000004">
    <property type="protein sequence ID" value="MDQ1852411.1"/>
    <property type="molecule type" value="Genomic_DNA"/>
</dbReference>
<keyword evidence="2" id="KW-0547">Nucleotide-binding</keyword>
<sequence length="598" mass="69546">MNKNENLGLLVEDLKKMNQNKVFDNSITKIVFPYFKNYSYQSVINFDFPFTVFVGKNGSGKSSALQALYGAPYGQNIKDYWFSTELDPIEEFGEKGERHSYFYEYIKGGKKTEVLYQRMPRKNDPDYWETSRPRKKYGMDTSRDKRPELLQKNWVYLDFRSELSAFDKFFYFGSIENLKSKTKQTYLRTKSKQLKNIIENNLTRFVREKRQNNQVINMEDNELEAISFILQEEYIEGKIIEHKLFGDWGTSVMLKKDTLTYSEAHAGSGEIAVTSLVHRILNSPPSSLILLDEPEVSLHPGAQKQLLIFLLNQVKTKKHQVVIATHSPVFTEGLPKSAIKRFIKNPVTKKIDIIDECYSSEAFKFLGLSSKYDNITILVEDRLAKKIIDKVLLEMDITDVKVDFTPGGANYIKNSFIKFYSQSDSPHNFVLFDGDQKLGEVFDTKNLTDRDKNKDYLAKKIREVTGQSIEFQKDGGNGPSREDQVINAQIKYLEYFKNFVDFLPALTPEELIWDEAFIKNLIQSAEDFEYIFNSQNFKEKFIRTCDKLFGGENKDSNMDSLQDMLIKNWIRKEENHYKEEIKSILGRFLDKVNSPSLI</sequence>